<comment type="caution">
    <text evidence="2">The sequence shown here is derived from an EMBL/GenBank/DDBJ whole genome shotgun (WGS) entry which is preliminary data.</text>
</comment>
<reference evidence="2 3" key="1">
    <citation type="submission" date="2019-04" db="EMBL/GenBank/DDBJ databases">
        <title>Lewinella litorea sp. nov., isolated from a marine sand.</title>
        <authorList>
            <person name="Yoon J.-H."/>
        </authorList>
    </citation>
    <scope>NUCLEOTIDE SEQUENCE [LARGE SCALE GENOMIC DNA]</scope>
    <source>
        <strain evidence="2 3">HSMS-39</strain>
    </source>
</reference>
<evidence type="ECO:0000313" key="3">
    <source>
        <dbReference type="Proteomes" id="UP000308528"/>
    </source>
</evidence>
<accession>A0A4S4NXP3</accession>
<evidence type="ECO:0000313" key="2">
    <source>
        <dbReference type="EMBL" id="THH41040.1"/>
    </source>
</evidence>
<sequence length="226" mass="25624">MICLFVLPGLVTCSSAAAQSLAAEDRYLRRKYEAGTISLDRYRRRAESLRDAALAVGGYPELPVDSLGRYSFTTVVAVDASAPNLWESVSQWFALTGYVAEENLQYSDPETGRRIVKLVGTFRLTDRGRQSMAYYPEGRWGAATVECVLDLAIEAGRVTAQWLRPAVGIHSKRWPMEELVPVTRFPDNRYNSWEDRLHRSKVMHEFVQGLAADMEDYLARELPKER</sequence>
<dbReference type="EMBL" id="SRSF01000001">
    <property type="protein sequence ID" value="THH41040.1"/>
    <property type="molecule type" value="Genomic_DNA"/>
</dbReference>
<dbReference type="OrthoDB" id="1493173at2"/>
<evidence type="ECO:0008006" key="4">
    <source>
        <dbReference type="Google" id="ProtNLM"/>
    </source>
</evidence>
<proteinExistence type="predicted"/>
<gene>
    <name evidence="2" type="ORF">E4021_00135</name>
</gene>
<dbReference type="RefSeq" id="WP_136455866.1">
    <property type="nucleotide sequence ID" value="NZ_SRSF01000001.1"/>
</dbReference>
<name>A0A4S4NXP3_9BACT</name>
<feature type="chain" id="PRO_5020345683" description="DUF4468 domain-containing protein" evidence="1">
    <location>
        <begin position="19"/>
        <end position="226"/>
    </location>
</feature>
<organism evidence="2 3">
    <name type="scientific">Neolewinella litorea</name>
    <dbReference type="NCBI Taxonomy" id="2562452"/>
    <lineage>
        <taxon>Bacteria</taxon>
        <taxon>Pseudomonadati</taxon>
        <taxon>Bacteroidota</taxon>
        <taxon>Saprospiria</taxon>
        <taxon>Saprospirales</taxon>
        <taxon>Lewinellaceae</taxon>
        <taxon>Neolewinella</taxon>
    </lineage>
</organism>
<dbReference type="AlphaFoldDB" id="A0A4S4NXP3"/>
<feature type="signal peptide" evidence="1">
    <location>
        <begin position="1"/>
        <end position="18"/>
    </location>
</feature>
<dbReference type="Proteomes" id="UP000308528">
    <property type="component" value="Unassembled WGS sequence"/>
</dbReference>
<keyword evidence="1" id="KW-0732">Signal</keyword>
<evidence type="ECO:0000256" key="1">
    <source>
        <dbReference type="SAM" id="SignalP"/>
    </source>
</evidence>
<protein>
    <recommendedName>
        <fullName evidence="4">DUF4468 domain-containing protein</fullName>
    </recommendedName>
</protein>
<keyword evidence="3" id="KW-1185">Reference proteome</keyword>